<keyword evidence="20" id="KW-1185">Reference proteome</keyword>
<dbReference type="RefSeq" id="WP_118943850.1">
    <property type="nucleotide sequence ID" value="NZ_CP032125.1"/>
</dbReference>
<accession>A0A347UK20</accession>
<evidence type="ECO:0000256" key="5">
    <source>
        <dbReference type="ARBA" id="ARBA00022597"/>
    </source>
</evidence>
<dbReference type="Pfam" id="PF10531">
    <property type="entry name" value="SLBB"/>
    <property type="match status" value="1"/>
</dbReference>
<dbReference type="Pfam" id="PF02563">
    <property type="entry name" value="Poly_export"/>
    <property type="match status" value="1"/>
</dbReference>
<evidence type="ECO:0000259" key="18">
    <source>
        <dbReference type="Pfam" id="PF22461"/>
    </source>
</evidence>
<evidence type="ECO:0000313" key="20">
    <source>
        <dbReference type="Proteomes" id="UP000261704"/>
    </source>
</evidence>
<protein>
    <submittedName>
        <fullName evidence="19">Sugar transporter</fullName>
    </submittedName>
</protein>
<dbReference type="PANTHER" id="PTHR33619:SF3">
    <property type="entry name" value="POLYSACCHARIDE EXPORT PROTEIN GFCE-RELATED"/>
    <property type="match status" value="1"/>
</dbReference>
<evidence type="ECO:0000256" key="9">
    <source>
        <dbReference type="ARBA" id="ARBA00023065"/>
    </source>
</evidence>
<evidence type="ECO:0000256" key="3">
    <source>
        <dbReference type="ARBA" id="ARBA00022448"/>
    </source>
</evidence>
<keyword evidence="7" id="KW-0732">Signal</keyword>
<evidence type="ECO:0000256" key="10">
    <source>
        <dbReference type="ARBA" id="ARBA00023114"/>
    </source>
</evidence>
<dbReference type="InterPro" id="IPR003715">
    <property type="entry name" value="Poly_export_N"/>
</dbReference>
<evidence type="ECO:0000256" key="12">
    <source>
        <dbReference type="ARBA" id="ARBA00023139"/>
    </source>
</evidence>
<dbReference type="EMBL" id="CP032125">
    <property type="protein sequence ID" value="AXX99198.1"/>
    <property type="molecule type" value="Genomic_DNA"/>
</dbReference>
<evidence type="ECO:0000256" key="15">
    <source>
        <dbReference type="SAM" id="MobiDB-lite"/>
    </source>
</evidence>
<evidence type="ECO:0000313" key="19">
    <source>
        <dbReference type="EMBL" id="AXX99198.1"/>
    </source>
</evidence>
<keyword evidence="12" id="KW-0564">Palmitate</keyword>
<dbReference type="InterPro" id="IPR049712">
    <property type="entry name" value="Poly_export"/>
</dbReference>
<evidence type="ECO:0000259" key="16">
    <source>
        <dbReference type="Pfam" id="PF02563"/>
    </source>
</evidence>
<dbReference type="GO" id="GO:0046930">
    <property type="term" value="C:pore complex"/>
    <property type="evidence" value="ECO:0007669"/>
    <property type="project" value="UniProtKB-KW"/>
</dbReference>
<keyword evidence="13" id="KW-0998">Cell outer membrane</keyword>
<evidence type="ECO:0000256" key="1">
    <source>
        <dbReference type="ARBA" id="ARBA00004571"/>
    </source>
</evidence>
<keyword evidence="14" id="KW-0449">Lipoprotein</keyword>
<comment type="similarity">
    <text evidence="2">Belongs to the BexD/CtrA/VexA family.</text>
</comment>
<keyword evidence="11" id="KW-0472">Membrane</keyword>
<evidence type="ECO:0000256" key="4">
    <source>
        <dbReference type="ARBA" id="ARBA00022452"/>
    </source>
</evidence>
<keyword evidence="10" id="KW-0626">Porin</keyword>
<dbReference type="GO" id="GO:0015159">
    <property type="term" value="F:polysaccharide transmembrane transporter activity"/>
    <property type="evidence" value="ECO:0007669"/>
    <property type="project" value="InterPro"/>
</dbReference>
<dbReference type="PROSITE" id="PS51257">
    <property type="entry name" value="PROKAR_LIPOPROTEIN"/>
    <property type="match status" value="1"/>
</dbReference>
<dbReference type="OrthoDB" id="9808421at2"/>
<keyword evidence="5 19" id="KW-0762">Sugar transport</keyword>
<evidence type="ECO:0000256" key="7">
    <source>
        <dbReference type="ARBA" id="ARBA00022729"/>
    </source>
</evidence>
<keyword evidence="4" id="KW-1134">Transmembrane beta strand</keyword>
<comment type="subcellular location">
    <subcellularLocation>
        <location evidence="1">Cell outer membrane</location>
        <topology evidence="1">Multi-pass membrane protein</topology>
    </subcellularLocation>
</comment>
<dbReference type="Pfam" id="PF22461">
    <property type="entry name" value="SLBB_2"/>
    <property type="match status" value="1"/>
</dbReference>
<evidence type="ECO:0000256" key="6">
    <source>
        <dbReference type="ARBA" id="ARBA00022692"/>
    </source>
</evidence>
<reference evidence="19 20" key="1">
    <citation type="submission" date="2018-09" db="EMBL/GenBank/DDBJ databases">
        <title>Profundibacter amoris BAR1 gen. nov., sp. nov., a new member of the Roseobacter clade isolated at Lokis Castle Vent Field on the Arctic Mid-Oceanic Ridge.</title>
        <authorList>
            <person name="Le Moine Bauer S."/>
            <person name="Sjoeberg A.G."/>
            <person name="L'Haridon S."/>
            <person name="Stokke R."/>
            <person name="Roalkvam I."/>
            <person name="Steen I.H."/>
            <person name="Dahle H."/>
        </authorList>
    </citation>
    <scope>NUCLEOTIDE SEQUENCE [LARGE SCALE GENOMIC DNA]</scope>
    <source>
        <strain evidence="19 20">BAR1</strain>
    </source>
</reference>
<feature type="domain" description="SLBB" evidence="18">
    <location>
        <begin position="191"/>
        <end position="265"/>
    </location>
</feature>
<dbReference type="Gene3D" id="3.10.560.10">
    <property type="entry name" value="Outer membrane lipoprotein wza domain like"/>
    <property type="match status" value="2"/>
</dbReference>
<proteinExistence type="inferred from homology"/>
<dbReference type="Gene3D" id="3.30.1950.10">
    <property type="entry name" value="wza like domain"/>
    <property type="match status" value="1"/>
</dbReference>
<dbReference type="GO" id="GO:0015288">
    <property type="term" value="F:porin activity"/>
    <property type="evidence" value="ECO:0007669"/>
    <property type="project" value="UniProtKB-KW"/>
</dbReference>
<dbReference type="InterPro" id="IPR019554">
    <property type="entry name" value="Soluble_ligand-bd"/>
</dbReference>
<keyword evidence="9" id="KW-0406">Ion transport</keyword>
<evidence type="ECO:0000256" key="14">
    <source>
        <dbReference type="ARBA" id="ARBA00023288"/>
    </source>
</evidence>
<dbReference type="AlphaFoldDB" id="A0A347UK20"/>
<evidence type="ECO:0000256" key="2">
    <source>
        <dbReference type="ARBA" id="ARBA00009450"/>
    </source>
</evidence>
<dbReference type="InterPro" id="IPR054765">
    <property type="entry name" value="SLBB_dom"/>
</dbReference>
<keyword evidence="3" id="KW-0813">Transport</keyword>
<evidence type="ECO:0000256" key="13">
    <source>
        <dbReference type="ARBA" id="ARBA00023237"/>
    </source>
</evidence>
<organism evidence="19 20">
    <name type="scientific">Profundibacter amoris</name>
    <dbReference type="NCBI Taxonomy" id="2171755"/>
    <lineage>
        <taxon>Bacteria</taxon>
        <taxon>Pseudomonadati</taxon>
        <taxon>Pseudomonadota</taxon>
        <taxon>Alphaproteobacteria</taxon>
        <taxon>Rhodobacterales</taxon>
        <taxon>Paracoccaceae</taxon>
        <taxon>Profundibacter</taxon>
    </lineage>
</organism>
<evidence type="ECO:0000259" key="17">
    <source>
        <dbReference type="Pfam" id="PF10531"/>
    </source>
</evidence>
<dbReference type="GO" id="GO:0009279">
    <property type="term" value="C:cell outer membrane"/>
    <property type="evidence" value="ECO:0007669"/>
    <property type="project" value="UniProtKB-SubCell"/>
</dbReference>
<keyword evidence="8" id="KW-0625">Polysaccharide transport</keyword>
<feature type="domain" description="Polysaccharide export protein N-terminal" evidence="16">
    <location>
        <begin position="100"/>
        <end position="185"/>
    </location>
</feature>
<name>A0A347UK20_9RHOB</name>
<dbReference type="KEGG" id="pamo:BAR1_15405"/>
<sequence length="446" mass="48763">MKTIWIALGLFLSGCGVAYISPSVSEQADGTKVRVVNLNPETVLIANKSNYRPKQLPAVFFQNAGAGGSMRGAGALPQPALEPQSRPTTIETRLPPSIPDRPYRIGVGDVLVLATRQAGTTVEELSGLLAAQNRRQGYTVQDDGAIAIPDVGRIPLAGKTLEEAETIVFQQLVENQIDPTFSLEVAEFNSKRVSVGGAVKNPAIEPITLTPLYLNEALAKAGGVDAPDGKYVILRLYRDGKLYQMPLKSLPNTQIRLKDGDRIFVDTDYKLDQAQAYFEEQIKLAEFRQNSRILALNELNAEISLRRASLEESRSNFKSRIELDAVDRDYVYLVGEVKNQNRFPLPFGRKATVADALYSGGGALTEFANPSQIYILRASPNPADFGAVTAWHIDARNAVNFLLATKMELRPNDIIFIAEQPITRWGRVVKQIVPSLITASIGAASN</sequence>
<evidence type="ECO:0000256" key="11">
    <source>
        <dbReference type="ARBA" id="ARBA00023136"/>
    </source>
</evidence>
<feature type="region of interest" description="Disordered" evidence="15">
    <location>
        <begin position="72"/>
        <end position="97"/>
    </location>
</feature>
<keyword evidence="6" id="KW-0812">Transmembrane</keyword>
<dbReference type="GO" id="GO:0006811">
    <property type="term" value="P:monoatomic ion transport"/>
    <property type="evidence" value="ECO:0007669"/>
    <property type="project" value="UniProtKB-KW"/>
</dbReference>
<gene>
    <name evidence="19" type="ORF">BAR1_15405</name>
</gene>
<dbReference type="Proteomes" id="UP000261704">
    <property type="component" value="Chromosome"/>
</dbReference>
<dbReference type="PANTHER" id="PTHR33619">
    <property type="entry name" value="POLYSACCHARIDE EXPORT PROTEIN GFCE-RELATED"/>
    <property type="match status" value="1"/>
</dbReference>
<feature type="domain" description="Soluble ligand binding" evidence="17">
    <location>
        <begin position="330"/>
        <end position="378"/>
    </location>
</feature>
<evidence type="ECO:0000256" key="8">
    <source>
        <dbReference type="ARBA" id="ARBA00023047"/>
    </source>
</evidence>